<accession>A0A8H8A284</accession>
<dbReference type="EMBL" id="JAEFCI010000728">
    <property type="protein sequence ID" value="KAG5463353.1"/>
    <property type="molecule type" value="Genomic_DNA"/>
</dbReference>
<dbReference type="AlphaFoldDB" id="A0A8H8A284"/>
<reference evidence="2 3" key="1">
    <citation type="journal article" name="Sci. Rep.">
        <title>Genome-scale phylogenetic analyses confirm Olpidium as the closest living zoosporic fungus to the non-flagellated, terrestrial fungi.</title>
        <authorList>
            <person name="Chang Y."/>
            <person name="Rochon D."/>
            <person name="Sekimoto S."/>
            <person name="Wang Y."/>
            <person name="Chovatia M."/>
            <person name="Sandor L."/>
            <person name="Salamov A."/>
            <person name="Grigoriev I.V."/>
            <person name="Stajich J.E."/>
            <person name="Spatafora J.W."/>
        </authorList>
    </citation>
    <scope>NUCLEOTIDE SEQUENCE [LARGE SCALE GENOMIC DNA]</scope>
    <source>
        <strain evidence="2">S191</strain>
    </source>
</reference>
<evidence type="ECO:0000256" key="1">
    <source>
        <dbReference type="SAM" id="MobiDB-lite"/>
    </source>
</evidence>
<dbReference type="Proteomes" id="UP000673691">
    <property type="component" value="Unassembled WGS sequence"/>
</dbReference>
<name>A0A8H8A284_9FUNG</name>
<evidence type="ECO:0000313" key="3">
    <source>
        <dbReference type="Proteomes" id="UP000673691"/>
    </source>
</evidence>
<keyword evidence="3" id="KW-1185">Reference proteome</keyword>
<feature type="region of interest" description="Disordered" evidence="1">
    <location>
        <begin position="12"/>
        <end position="76"/>
    </location>
</feature>
<organism evidence="2 3">
    <name type="scientific">Olpidium bornovanus</name>
    <dbReference type="NCBI Taxonomy" id="278681"/>
    <lineage>
        <taxon>Eukaryota</taxon>
        <taxon>Fungi</taxon>
        <taxon>Fungi incertae sedis</taxon>
        <taxon>Olpidiomycota</taxon>
        <taxon>Olpidiomycotina</taxon>
        <taxon>Olpidiomycetes</taxon>
        <taxon>Olpidiales</taxon>
        <taxon>Olpidiaceae</taxon>
        <taxon>Olpidium</taxon>
    </lineage>
</organism>
<gene>
    <name evidence="2" type="ORF">BJ554DRAFT_8221</name>
</gene>
<sequence length="104" mass="11251">MRFRGCLCGGSSPVRLHVEGSSRSPDGLPRTDGTVWHGRAGGDRERRRLLEDDLASSTTRSWDAGSAVAGEPPPPHDCRLYDVDVHRHPTLPKTSGVENTCFAG</sequence>
<evidence type="ECO:0000313" key="2">
    <source>
        <dbReference type="EMBL" id="KAG5463353.1"/>
    </source>
</evidence>
<protein>
    <submittedName>
        <fullName evidence="2">Uncharacterized protein</fullName>
    </submittedName>
</protein>
<proteinExistence type="predicted"/>
<comment type="caution">
    <text evidence="2">The sequence shown here is derived from an EMBL/GenBank/DDBJ whole genome shotgun (WGS) entry which is preliminary data.</text>
</comment>
<feature type="compositionally biased region" description="Basic and acidic residues" evidence="1">
    <location>
        <begin position="40"/>
        <end position="51"/>
    </location>
</feature>